<evidence type="ECO:0000259" key="8">
    <source>
        <dbReference type="Pfam" id="PF00746"/>
    </source>
</evidence>
<feature type="chain" id="PRO_5047264207" evidence="7">
    <location>
        <begin position="35"/>
        <end position="913"/>
    </location>
</feature>
<dbReference type="InterPro" id="IPR045474">
    <property type="entry name" value="GEVED"/>
</dbReference>
<feature type="domain" description="Gram-positive cocci surface proteins LPxTG" evidence="8">
    <location>
        <begin position="872"/>
        <end position="906"/>
    </location>
</feature>
<evidence type="ECO:0000256" key="4">
    <source>
        <dbReference type="ARBA" id="ARBA00023088"/>
    </source>
</evidence>
<comment type="caution">
    <text evidence="13">The sequence shown here is derived from an EMBL/GenBank/DDBJ whole genome shotgun (WGS) entry which is preliminary data.</text>
</comment>
<accession>A0ABV8XUF1</accession>
<dbReference type="EMBL" id="JBHSEN010000001">
    <property type="protein sequence ID" value="MFC4428313.1"/>
    <property type="molecule type" value="Genomic_DNA"/>
</dbReference>
<dbReference type="Gene3D" id="2.60.40.10">
    <property type="entry name" value="Immunoglobulins"/>
    <property type="match status" value="1"/>
</dbReference>
<dbReference type="Pfam" id="PF25549">
    <property type="entry name" value="DUF7927"/>
    <property type="match status" value="2"/>
</dbReference>
<dbReference type="NCBIfam" id="TIGR01167">
    <property type="entry name" value="LPXTG_anchor"/>
    <property type="match status" value="1"/>
</dbReference>
<keyword evidence="4" id="KW-0572">Peptidoglycan-anchor</keyword>
<dbReference type="InterPro" id="IPR019931">
    <property type="entry name" value="LPXTG_anchor"/>
</dbReference>
<dbReference type="Pfam" id="PF00746">
    <property type="entry name" value="Gram_pos_anchor"/>
    <property type="match status" value="1"/>
</dbReference>
<feature type="signal peptide" evidence="7">
    <location>
        <begin position="1"/>
        <end position="34"/>
    </location>
</feature>
<protein>
    <submittedName>
        <fullName evidence="13">CshA/CshB family fibrillar adhesin-related protein</fullName>
    </submittedName>
</protein>
<keyword evidence="2" id="KW-0964">Secreted</keyword>
<evidence type="ECO:0000256" key="1">
    <source>
        <dbReference type="ARBA" id="ARBA00022512"/>
    </source>
</evidence>
<evidence type="ECO:0000256" key="5">
    <source>
        <dbReference type="SAM" id="MobiDB-lite"/>
    </source>
</evidence>
<feature type="domain" description="DUF7927" evidence="12">
    <location>
        <begin position="456"/>
        <end position="587"/>
    </location>
</feature>
<evidence type="ECO:0000256" key="6">
    <source>
        <dbReference type="SAM" id="Phobius"/>
    </source>
</evidence>
<evidence type="ECO:0000256" key="7">
    <source>
        <dbReference type="SAM" id="SignalP"/>
    </source>
</evidence>
<dbReference type="Pfam" id="PF20009">
    <property type="entry name" value="GEVED"/>
    <property type="match status" value="1"/>
</dbReference>
<feature type="region of interest" description="Disordered" evidence="5">
    <location>
        <begin position="333"/>
        <end position="353"/>
    </location>
</feature>
<evidence type="ECO:0000259" key="9">
    <source>
        <dbReference type="Pfam" id="PF17802"/>
    </source>
</evidence>
<evidence type="ECO:0000313" key="13">
    <source>
        <dbReference type="EMBL" id="MFC4428313.1"/>
    </source>
</evidence>
<dbReference type="InterPro" id="IPR057687">
    <property type="entry name" value="DUF7927"/>
</dbReference>
<feature type="domain" description="GEVED" evidence="11">
    <location>
        <begin position="374"/>
        <end position="447"/>
    </location>
</feature>
<dbReference type="Pfam" id="PF18651">
    <property type="entry name" value="CshA_NR2"/>
    <property type="match status" value="1"/>
</dbReference>
<dbReference type="Proteomes" id="UP001595965">
    <property type="component" value="Unassembled WGS sequence"/>
</dbReference>
<keyword evidence="6" id="KW-0812">Transmembrane</keyword>
<evidence type="ECO:0000259" key="12">
    <source>
        <dbReference type="Pfam" id="PF25549"/>
    </source>
</evidence>
<dbReference type="RefSeq" id="WP_344230309.1">
    <property type="nucleotide sequence ID" value="NZ_BAAALH010000002.1"/>
</dbReference>
<feature type="transmembrane region" description="Helical" evidence="6">
    <location>
        <begin position="882"/>
        <end position="900"/>
    </location>
</feature>
<keyword evidence="14" id="KW-1185">Reference proteome</keyword>
<evidence type="ECO:0000313" key="14">
    <source>
        <dbReference type="Proteomes" id="UP001595965"/>
    </source>
</evidence>
<reference evidence="14" key="1">
    <citation type="journal article" date="2019" name="Int. J. Syst. Evol. Microbiol.">
        <title>The Global Catalogue of Microorganisms (GCM) 10K type strain sequencing project: providing services to taxonomists for standard genome sequencing and annotation.</title>
        <authorList>
            <consortium name="The Broad Institute Genomics Platform"/>
            <consortium name="The Broad Institute Genome Sequencing Center for Infectious Disease"/>
            <person name="Wu L."/>
            <person name="Ma J."/>
        </authorList>
    </citation>
    <scope>NUCLEOTIDE SEQUENCE [LARGE SCALE GENOMIC DNA]</scope>
    <source>
        <strain evidence="14">CGMCC 1.12125</strain>
    </source>
</reference>
<feature type="domain" description="SpaA-like prealbumin fold" evidence="9">
    <location>
        <begin position="795"/>
        <end position="840"/>
    </location>
</feature>
<organism evidence="13 14">
    <name type="scientific">Citricoccus alkalitolerans</name>
    <dbReference type="NCBI Taxonomy" id="246603"/>
    <lineage>
        <taxon>Bacteria</taxon>
        <taxon>Bacillati</taxon>
        <taxon>Actinomycetota</taxon>
        <taxon>Actinomycetes</taxon>
        <taxon>Micrococcales</taxon>
        <taxon>Micrococcaceae</taxon>
        <taxon>Citricoccus</taxon>
    </lineage>
</organism>
<keyword evidence="3 7" id="KW-0732">Signal</keyword>
<dbReference type="InterPro" id="IPR040683">
    <property type="entry name" value="CshA_NR2"/>
</dbReference>
<gene>
    <name evidence="13" type="ORF">ACFO0K_01305</name>
</gene>
<feature type="domain" description="DUF7927" evidence="12">
    <location>
        <begin position="594"/>
        <end position="739"/>
    </location>
</feature>
<evidence type="ECO:0000256" key="2">
    <source>
        <dbReference type="ARBA" id="ARBA00022525"/>
    </source>
</evidence>
<feature type="domain" description="Surface adhesin CshA non-repetitive" evidence="10">
    <location>
        <begin position="46"/>
        <end position="262"/>
    </location>
</feature>
<evidence type="ECO:0000259" key="10">
    <source>
        <dbReference type="Pfam" id="PF18651"/>
    </source>
</evidence>
<dbReference type="InterPro" id="IPR041033">
    <property type="entry name" value="SpaA_PFL_dom_1"/>
</dbReference>
<keyword evidence="6" id="KW-0472">Membrane</keyword>
<proteinExistence type="predicted"/>
<dbReference type="Pfam" id="PF17802">
    <property type="entry name" value="SpaA"/>
    <property type="match status" value="1"/>
</dbReference>
<sequence>MLNNRRWLSAALAAVLVLAGLVAMPFSHPQPVQAAAASGHGQHAGSIFWLDWSSATRTAGSGTNNGRPFHRVQNGTRLVATPAQGVTVTAEFSQVLATQRGGTAAREVHVTQQDPNYSELKLNGYDTGQQYSVITPNTNQSNVNFRLTFTATLADGSTIPLNVIAADGESAGPPQNESIAFTTNGEPWRNIDNTTRAGANIWWSNKTQPGQYGGFNTTTMGPWVTERSTGQGMAPIGVSRGASTVDVAISATGMQNVMVGFMLATDFGDAPASYGQASHFIDWTAKNVDPRGLPGTTDAPGITYDWSSNPYLGTVPADPDSGQLGGWTGDDTTGTADEGWKQLTGQDDPPVMYPGERRDYSVTVAVGNGNNRTVAGWIDWNNDGVFQAGERATAVATEGSAILTWADVQVPSDARALGSRFRVASDAQQIQNPTGPAPNGEVEDHLLSVTQPALASVVKSSNPDRGTDVRPGQKVDYTLTFSGSPDAPTDVRHTDHLAVVLDDADLDSDSIKTTGGLTATFDQPQQTLAVSGRLLAGAEPATVTYSVTVKDFAATTDQLLRNVVVPSGTVPPETCASAATNCTEHPVVDYSPNLVLGKASDPVSGSTVAPGDPITYTVTTTNQAGAGADAASVGPAAGVVLTDDLTDVLDDASFIPGSARLEISGGPEPITAPVADPVEGLLTTEPFDLPANGTAALTYRVTVHDDAWSATIGNVVSGAWDDPGTPEPSDPIDCASCSTEHGTDAKVLIEKIGESSDGWVRMDGSDWSVRHDDGGAPGEVLEDPLVDPVAGTGGGTTDGLFTLEGISAGTYWLTETRAPEGFSLLAEPVQFTVDADGAVTLGSGEGDGVVTSADEDADGIHTVTVRDVPALRLPETGGTGSAGYLAVGAGLLALGAALALQWRRREPAVSQAR</sequence>
<evidence type="ECO:0000256" key="3">
    <source>
        <dbReference type="ARBA" id="ARBA00022729"/>
    </source>
</evidence>
<keyword evidence="6" id="KW-1133">Transmembrane helix</keyword>
<name>A0ABV8XUF1_9MICC</name>
<keyword evidence="1" id="KW-0134">Cell wall</keyword>
<evidence type="ECO:0000259" key="11">
    <source>
        <dbReference type="Pfam" id="PF20009"/>
    </source>
</evidence>
<dbReference type="InterPro" id="IPR013783">
    <property type="entry name" value="Ig-like_fold"/>
</dbReference>